<sequence>MSAPDLSMVDASAWDEARRCLPVIRRLAENPARTRGDVVAAAVELGCGPTHAYALLRRYLADARLTSLLPRRRGPERGISLLDEHVDAVIRDVIDTVYLTRQRPRIADLAEEVRRRCRAEGLRVPSRKAITARVKARPAREVAAKREGRKAVRERYLPVVGSLEAHWPLSLIQIDHTLVDVIVVDSETRAPIQRPWLTLAIDVCSRCVAGFHLSLEPPSATSVALCLTHAALSKESWLAERGIDAEWPVRGIPERLHLDNAKEFRSEALKRGCEQYGIAIDYRPVRTPHYGGHIERLIGTMMGKVHLLPGTTFSDVRAKGDLDPEKTAAMTLDEVERWLGHAIAGVYHRDLHRGLGITPLAAWQRGIAGDGTTLGRGEPTAVTDARRFLIDFLPIARRRVRRDGVALHSIAYWADVLGTWIGHPEQMIVRYDPRDLSRIYLLGPDGTYYDLSYRDLRRPPISLWEHRLALKRLREEGRSLVDEEAIFRTIEAMRAIADGAVRTSKAARRQRERRLRVAPEARGDLLPVEPDEVDRLRQVSEDLPPHERMFPVEEWE</sequence>
<accession>A0ABX0V547</accession>
<organism evidence="2 3">
    <name type="scientific">Pseudochelatococcus lubricantis</name>
    <dbReference type="NCBI Taxonomy" id="1538102"/>
    <lineage>
        <taxon>Bacteria</taxon>
        <taxon>Pseudomonadati</taxon>
        <taxon>Pseudomonadota</taxon>
        <taxon>Alphaproteobacteria</taxon>
        <taxon>Hyphomicrobiales</taxon>
        <taxon>Chelatococcaceae</taxon>
        <taxon>Pseudochelatococcus</taxon>
    </lineage>
</organism>
<dbReference type="InterPro" id="IPR009004">
    <property type="entry name" value="Transposase_Mu_C"/>
</dbReference>
<evidence type="ECO:0000313" key="3">
    <source>
        <dbReference type="Proteomes" id="UP001429580"/>
    </source>
</evidence>
<dbReference type="SUPFAM" id="SSF53098">
    <property type="entry name" value="Ribonuclease H-like"/>
    <property type="match status" value="1"/>
</dbReference>
<dbReference type="PROSITE" id="PS50994">
    <property type="entry name" value="INTEGRASE"/>
    <property type="match status" value="1"/>
</dbReference>
<dbReference type="InterPro" id="IPR015378">
    <property type="entry name" value="Transposase-like_Mu_C"/>
</dbReference>
<dbReference type="Gene3D" id="1.10.10.60">
    <property type="entry name" value="Homeodomain-like"/>
    <property type="match status" value="1"/>
</dbReference>
<dbReference type="Pfam" id="PF09039">
    <property type="entry name" value="HTH_Tnp_Mu_2"/>
    <property type="match status" value="1"/>
</dbReference>
<evidence type="ECO:0000313" key="2">
    <source>
        <dbReference type="EMBL" id="NIJ60333.1"/>
    </source>
</evidence>
<name>A0ABX0V547_9HYPH</name>
<dbReference type="Pfam" id="PF09299">
    <property type="entry name" value="Mu-transpos_C"/>
    <property type="match status" value="1"/>
</dbReference>
<protein>
    <submittedName>
        <fullName evidence="2">Transposase</fullName>
    </submittedName>
</protein>
<keyword evidence="3" id="KW-1185">Reference proteome</keyword>
<dbReference type="InterPro" id="IPR036397">
    <property type="entry name" value="RNaseH_sf"/>
</dbReference>
<reference evidence="2 3" key="1">
    <citation type="submission" date="2020-03" db="EMBL/GenBank/DDBJ databases">
        <title>Genomic Encyclopedia of Type Strains, Phase IV (KMG-IV): sequencing the most valuable type-strain genomes for metagenomic binning, comparative biology and taxonomic classification.</title>
        <authorList>
            <person name="Goeker M."/>
        </authorList>
    </citation>
    <scope>NUCLEOTIDE SEQUENCE [LARGE SCALE GENOMIC DNA]</scope>
    <source>
        <strain evidence="2 3">DSM 103870</strain>
    </source>
</reference>
<evidence type="ECO:0000259" key="1">
    <source>
        <dbReference type="PROSITE" id="PS50994"/>
    </source>
</evidence>
<dbReference type="InterPro" id="IPR012337">
    <property type="entry name" value="RNaseH-like_sf"/>
</dbReference>
<dbReference type="SUPFAM" id="SSF50610">
    <property type="entry name" value="mu transposase, C-terminal domain"/>
    <property type="match status" value="1"/>
</dbReference>
<feature type="domain" description="Integrase catalytic" evidence="1">
    <location>
        <begin position="164"/>
        <end position="367"/>
    </location>
</feature>
<dbReference type="Proteomes" id="UP001429580">
    <property type="component" value="Unassembled WGS sequence"/>
</dbReference>
<dbReference type="RefSeq" id="WP_166956716.1">
    <property type="nucleotide sequence ID" value="NZ_JAASQI010000025.1"/>
</dbReference>
<dbReference type="EMBL" id="JAASQI010000025">
    <property type="protein sequence ID" value="NIJ60333.1"/>
    <property type="molecule type" value="Genomic_DNA"/>
</dbReference>
<dbReference type="InterPro" id="IPR015126">
    <property type="entry name" value="Mu_I-gamma"/>
</dbReference>
<comment type="caution">
    <text evidence="2">The sequence shown here is derived from an EMBL/GenBank/DDBJ whole genome shotgun (WGS) entry which is preliminary data.</text>
</comment>
<proteinExistence type="predicted"/>
<dbReference type="InterPro" id="IPR001584">
    <property type="entry name" value="Integrase_cat-core"/>
</dbReference>
<gene>
    <name evidence="2" type="ORF">FHS82_004210</name>
</gene>
<dbReference type="Gene3D" id="3.30.420.10">
    <property type="entry name" value="Ribonuclease H-like superfamily/Ribonuclease H"/>
    <property type="match status" value="1"/>
</dbReference>